<evidence type="ECO:0000313" key="2">
    <source>
        <dbReference type="Proteomes" id="UP000636709"/>
    </source>
</evidence>
<sequence length="112" mass="13203">MDRHGALLNKMPLVSAVFRKARGNKVPDFGKWKSSFIDVPKQAGPNDCMFFAWKYMEFWDGERLHCELNPGKMYRLEMFHYIVFHALNQAELPEELDIYRIGGMKIQFDQSQ</sequence>
<comment type="caution">
    <text evidence="1">The sequence shown here is derived from an EMBL/GenBank/DDBJ whole genome shotgun (WGS) entry which is preliminary data.</text>
</comment>
<keyword evidence="2" id="KW-1185">Reference proteome</keyword>
<evidence type="ECO:0008006" key="3">
    <source>
        <dbReference type="Google" id="ProtNLM"/>
    </source>
</evidence>
<dbReference type="Proteomes" id="UP000636709">
    <property type="component" value="Unassembled WGS sequence"/>
</dbReference>
<dbReference type="EMBL" id="JACEFO010001746">
    <property type="protein sequence ID" value="KAF8712042.1"/>
    <property type="molecule type" value="Genomic_DNA"/>
</dbReference>
<accession>A0A835BRH1</accession>
<proteinExistence type="predicted"/>
<dbReference type="OrthoDB" id="674047at2759"/>
<organism evidence="1 2">
    <name type="scientific">Digitaria exilis</name>
    <dbReference type="NCBI Taxonomy" id="1010633"/>
    <lineage>
        <taxon>Eukaryota</taxon>
        <taxon>Viridiplantae</taxon>
        <taxon>Streptophyta</taxon>
        <taxon>Embryophyta</taxon>
        <taxon>Tracheophyta</taxon>
        <taxon>Spermatophyta</taxon>
        <taxon>Magnoliopsida</taxon>
        <taxon>Liliopsida</taxon>
        <taxon>Poales</taxon>
        <taxon>Poaceae</taxon>
        <taxon>PACMAD clade</taxon>
        <taxon>Panicoideae</taxon>
        <taxon>Panicodae</taxon>
        <taxon>Paniceae</taxon>
        <taxon>Anthephorinae</taxon>
        <taxon>Digitaria</taxon>
    </lineage>
</organism>
<dbReference type="InterPro" id="IPR038765">
    <property type="entry name" value="Papain-like_cys_pep_sf"/>
</dbReference>
<name>A0A835BRH1_9POAL</name>
<evidence type="ECO:0000313" key="1">
    <source>
        <dbReference type="EMBL" id="KAF8712042.1"/>
    </source>
</evidence>
<protein>
    <recommendedName>
        <fullName evidence="3">Ubiquitin-like protease family profile domain-containing protein</fullName>
    </recommendedName>
</protein>
<dbReference type="AlphaFoldDB" id="A0A835BRH1"/>
<reference evidence="1" key="1">
    <citation type="submission" date="2020-07" db="EMBL/GenBank/DDBJ databases">
        <title>Genome sequence and genetic diversity analysis of an under-domesticated orphan crop, white fonio (Digitaria exilis).</title>
        <authorList>
            <person name="Bennetzen J.L."/>
            <person name="Chen S."/>
            <person name="Ma X."/>
            <person name="Wang X."/>
            <person name="Yssel A.E.J."/>
            <person name="Chaluvadi S.R."/>
            <person name="Johnson M."/>
            <person name="Gangashetty P."/>
            <person name="Hamidou F."/>
            <person name="Sanogo M.D."/>
            <person name="Zwaenepoel A."/>
            <person name="Wallace J."/>
            <person name="Van De Peer Y."/>
            <person name="Van Deynze A."/>
        </authorList>
    </citation>
    <scope>NUCLEOTIDE SEQUENCE</scope>
    <source>
        <tissue evidence="1">Leaves</tissue>
    </source>
</reference>
<dbReference type="SUPFAM" id="SSF54001">
    <property type="entry name" value="Cysteine proteinases"/>
    <property type="match status" value="1"/>
</dbReference>
<gene>
    <name evidence="1" type="ORF">HU200_028874</name>
</gene>